<comment type="caution">
    <text evidence="1">The sequence shown here is derived from an EMBL/GenBank/DDBJ whole genome shotgun (WGS) entry which is preliminary data.</text>
</comment>
<dbReference type="RefSeq" id="WP_344617510.1">
    <property type="nucleotide sequence ID" value="NZ_BAAARV010000075.1"/>
</dbReference>
<dbReference type="Gene3D" id="3.30.1330.40">
    <property type="entry name" value="RutC-like"/>
    <property type="match status" value="1"/>
</dbReference>
<keyword evidence="2" id="KW-1185">Reference proteome</keyword>
<dbReference type="InterPro" id="IPR035959">
    <property type="entry name" value="RutC-like_sf"/>
</dbReference>
<dbReference type="CDD" id="cd00448">
    <property type="entry name" value="YjgF_YER057c_UK114_family"/>
    <property type="match status" value="1"/>
</dbReference>
<dbReference type="SUPFAM" id="SSF55298">
    <property type="entry name" value="YjgF-like"/>
    <property type="match status" value="1"/>
</dbReference>
<reference evidence="1 2" key="1">
    <citation type="journal article" date="2019" name="Int. J. Syst. Evol. Microbiol.">
        <title>The Global Catalogue of Microorganisms (GCM) 10K type strain sequencing project: providing services to taxonomists for standard genome sequencing and annotation.</title>
        <authorList>
            <consortium name="The Broad Institute Genomics Platform"/>
            <consortium name="The Broad Institute Genome Sequencing Center for Infectious Disease"/>
            <person name="Wu L."/>
            <person name="Ma J."/>
        </authorList>
    </citation>
    <scope>NUCLEOTIDE SEQUENCE [LARGE SCALE GENOMIC DNA]</scope>
    <source>
        <strain evidence="1 2">JCM 3272</strain>
    </source>
</reference>
<dbReference type="InterPro" id="IPR006175">
    <property type="entry name" value="YjgF/YER057c/UK114"/>
</dbReference>
<dbReference type="Pfam" id="PF01042">
    <property type="entry name" value="Ribonuc_L-PSP"/>
    <property type="match status" value="1"/>
</dbReference>
<evidence type="ECO:0000313" key="1">
    <source>
        <dbReference type="EMBL" id="GAA2373677.1"/>
    </source>
</evidence>
<evidence type="ECO:0008006" key="3">
    <source>
        <dbReference type="Google" id="ProtNLM"/>
    </source>
</evidence>
<sequence>MRRHADRVTDAPLHHRTVRRRLFTGAGAAGAALLAGGLAAPAEPAGAAPSSRTNLMYYWVSDQQSLGYSQAVQVGDTVWLSGTASLDPQFKPVHPGDLAAQMAFIYQRIGETLNRFGLGFRHVVRESMYVTDMAALINALPYRKSIYGSGPFPTSTTVQVSQLLLPELMIEIETTACRA</sequence>
<dbReference type="PROSITE" id="PS51318">
    <property type="entry name" value="TAT"/>
    <property type="match status" value="1"/>
</dbReference>
<protein>
    <recommendedName>
        <fullName evidence="3">RidA family protein</fullName>
    </recommendedName>
</protein>
<evidence type="ECO:0000313" key="2">
    <source>
        <dbReference type="Proteomes" id="UP001501444"/>
    </source>
</evidence>
<dbReference type="PANTHER" id="PTHR43857:SF1">
    <property type="entry name" value="YJGH FAMILY PROTEIN"/>
    <property type="match status" value="1"/>
</dbReference>
<dbReference type="EMBL" id="BAAARV010000075">
    <property type="protein sequence ID" value="GAA2373677.1"/>
    <property type="molecule type" value="Genomic_DNA"/>
</dbReference>
<dbReference type="Proteomes" id="UP001501444">
    <property type="component" value="Unassembled WGS sequence"/>
</dbReference>
<name>A0ABN3H9Y2_9ACTN</name>
<dbReference type="InterPro" id="IPR006311">
    <property type="entry name" value="TAT_signal"/>
</dbReference>
<proteinExistence type="predicted"/>
<dbReference type="PANTHER" id="PTHR43857">
    <property type="entry name" value="BLR7761 PROTEIN"/>
    <property type="match status" value="1"/>
</dbReference>
<organism evidence="1 2">
    <name type="scientific">Dactylosporangium salmoneum</name>
    <dbReference type="NCBI Taxonomy" id="53361"/>
    <lineage>
        <taxon>Bacteria</taxon>
        <taxon>Bacillati</taxon>
        <taxon>Actinomycetota</taxon>
        <taxon>Actinomycetes</taxon>
        <taxon>Micromonosporales</taxon>
        <taxon>Micromonosporaceae</taxon>
        <taxon>Dactylosporangium</taxon>
    </lineage>
</organism>
<gene>
    <name evidence="1" type="ORF">GCM10010170_076390</name>
</gene>
<accession>A0ABN3H9Y2</accession>